<keyword evidence="4" id="KW-1185">Reference proteome</keyword>
<dbReference type="PANTHER" id="PTHR43022">
    <property type="entry name" value="PROTEIN SMF"/>
    <property type="match status" value="1"/>
</dbReference>
<reference evidence="3" key="2">
    <citation type="submission" date="2022-04" db="EMBL/GenBank/DDBJ databases">
        <title>Antimicrobial genetic elements in methicillin-resistant Macrococcus armenti.</title>
        <authorList>
            <person name="Keller J.E."/>
            <person name="Schwendener S."/>
            <person name="Pantucek R."/>
            <person name="Perreten V."/>
        </authorList>
    </citation>
    <scope>NUCLEOTIDE SEQUENCE</scope>
    <source>
        <strain evidence="3">CCM 2609</strain>
    </source>
</reference>
<protein>
    <submittedName>
        <fullName evidence="3">DNA-processing protein DprA</fullName>
    </submittedName>
</protein>
<evidence type="ECO:0000259" key="2">
    <source>
        <dbReference type="Pfam" id="PF02481"/>
    </source>
</evidence>
<dbReference type="NCBIfam" id="TIGR00732">
    <property type="entry name" value="dprA"/>
    <property type="match status" value="1"/>
</dbReference>
<dbReference type="SUPFAM" id="SSF102405">
    <property type="entry name" value="MCP/YpsA-like"/>
    <property type="match status" value="1"/>
</dbReference>
<gene>
    <name evidence="3" type="primary">dprA</name>
    <name evidence="3" type="ORF">MRZ06_04790</name>
</gene>
<evidence type="ECO:0000256" key="1">
    <source>
        <dbReference type="ARBA" id="ARBA00006525"/>
    </source>
</evidence>
<dbReference type="Pfam" id="PF02481">
    <property type="entry name" value="DNA_processg_A"/>
    <property type="match status" value="1"/>
</dbReference>
<organism evidence="3 4">
    <name type="scientific">Macrococcus armenti</name>
    <dbReference type="NCBI Taxonomy" id="2875764"/>
    <lineage>
        <taxon>Bacteria</taxon>
        <taxon>Bacillati</taxon>
        <taxon>Bacillota</taxon>
        <taxon>Bacilli</taxon>
        <taxon>Bacillales</taxon>
        <taxon>Staphylococcaceae</taxon>
        <taxon>Macrococcus</taxon>
    </lineage>
</organism>
<evidence type="ECO:0000313" key="3">
    <source>
        <dbReference type="EMBL" id="UOB21405.1"/>
    </source>
</evidence>
<accession>A0ABY3ZYF7</accession>
<sequence length="289" mass="33158">MKHEHMQILKLVYAGFSTRELHKIYNAYQTFNLNFRRLMPLLIPLLNCKHQTLSSKITKFYALDEAHILTELEQKQIQTVFYNDNDYPNLLREIYDYPFVLFVKGNRFYLNEKKFLAVVGSRNASEYTANVLEQIMPDLVSKHICIVSGLAKGADNYAHLACNYHNGKTIGVLAFGHDFVYPEDTAIIRGLMENVHLVISEYSPHTPIQKFRFPERNRIISGLCQGVLITEAKVKSGSMITIDQALDQNRNVYCIPGSIDHELSMGCNYKIKEGAKLVQCAQDILEDFQ</sequence>
<feature type="domain" description="Smf/DprA SLOG" evidence="2">
    <location>
        <begin position="79"/>
        <end position="288"/>
    </location>
</feature>
<comment type="similarity">
    <text evidence="1">Belongs to the DprA/Smf family.</text>
</comment>
<dbReference type="RefSeq" id="WP_243366996.1">
    <property type="nucleotide sequence ID" value="NZ_CP094348.1"/>
</dbReference>
<dbReference type="InterPro" id="IPR057666">
    <property type="entry name" value="DrpA_SLOG"/>
</dbReference>
<dbReference type="PANTHER" id="PTHR43022:SF1">
    <property type="entry name" value="PROTEIN SMF"/>
    <property type="match status" value="1"/>
</dbReference>
<evidence type="ECO:0000313" key="4">
    <source>
        <dbReference type="Proteomes" id="UP000830343"/>
    </source>
</evidence>
<name>A0ABY3ZYF7_9STAP</name>
<reference evidence="3" key="1">
    <citation type="submission" date="2022-03" db="EMBL/GenBank/DDBJ databases">
        <authorList>
            <person name="Vrbovska V."/>
            <person name="Kovarovic V."/>
            <person name="Botka T."/>
            <person name="Pantucek R."/>
        </authorList>
    </citation>
    <scope>NUCLEOTIDE SEQUENCE</scope>
    <source>
        <strain evidence="3">CCM 2609</strain>
    </source>
</reference>
<dbReference type="Proteomes" id="UP000830343">
    <property type="component" value="Chromosome"/>
</dbReference>
<dbReference type="EMBL" id="CP094348">
    <property type="protein sequence ID" value="UOB21405.1"/>
    <property type="molecule type" value="Genomic_DNA"/>
</dbReference>
<proteinExistence type="inferred from homology"/>
<dbReference type="InterPro" id="IPR003488">
    <property type="entry name" value="DprA"/>
</dbReference>
<dbReference type="Gene3D" id="3.40.50.450">
    <property type="match status" value="1"/>
</dbReference>